<gene>
    <name evidence="4" type="ORF">AB5I84_08460</name>
</gene>
<feature type="domain" description="N-acetyltransferase" evidence="3">
    <location>
        <begin position="3"/>
        <end position="155"/>
    </location>
</feature>
<dbReference type="Pfam" id="PF13508">
    <property type="entry name" value="Acetyltransf_7"/>
    <property type="match status" value="1"/>
</dbReference>
<organism evidence="4 5">
    <name type="scientific">Isoalcanivorax beigongshangi</name>
    <dbReference type="NCBI Taxonomy" id="3238810"/>
    <lineage>
        <taxon>Bacteria</taxon>
        <taxon>Pseudomonadati</taxon>
        <taxon>Pseudomonadota</taxon>
        <taxon>Gammaproteobacteria</taxon>
        <taxon>Oceanospirillales</taxon>
        <taxon>Alcanivoracaceae</taxon>
        <taxon>Isoalcanivorax</taxon>
    </lineage>
</organism>
<evidence type="ECO:0000313" key="5">
    <source>
        <dbReference type="Proteomes" id="UP001562065"/>
    </source>
</evidence>
<dbReference type="Proteomes" id="UP001562065">
    <property type="component" value="Unassembled WGS sequence"/>
</dbReference>
<dbReference type="PROSITE" id="PS51186">
    <property type="entry name" value="GNAT"/>
    <property type="match status" value="1"/>
</dbReference>
<dbReference type="SUPFAM" id="SSF55729">
    <property type="entry name" value="Acyl-CoA N-acyltransferases (Nat)"/>
    <property type="match status" value="1"/>
</dbReference>
<accession>A0ABV4AH79</accession>
<dbReference type="InterPro" id="IPR016181">
    <property type="entry name" value="Acyl_CoA_acyltransferase"/>
</dbReference>
<keyword evidence="5" id="KW-1185">Reference proteome</keyword>
<evidence type="ECO:0000256" key="2">
    <source>
        <dbReference type="ARBA" id="ARBA00023315"/>
    </source>
</evidence>
<dbReference type="Gene3D" id="3.40.630.30">
    <property type="match status" value="1"/>
</dbReference>
<dbReference type="PANTHER" id="PTHR43800:SF1">
    <property type="entry name" value="PEPTIDYL-LYSINE N-ACETYLTRANSFERASE YJAB"/>
    <property type="match status" value="1"/>
</dbReference>
<dbReference type="CDD" id="cd04301">
    <property type="entry name" value="NAT_SF"/>
    <property type="match status" value="1"/>
</dbReference>
<proteinExistence type="predicted"/>
<evidence type="ECO:0000259" key="3">
    <source>
        <dbReference type="PROSITE" id="PS51186"/>
    </source>
</evidence>
<dbReference type="InterPro" id="IPR000182">
    <property type="entry name" value="GNAT_dom"/>
</dbReference>
<evidence type="ECO:0000313" key="4">
    <source>
        <dbReference type="EMBL" id="MEY1662177.1"/>
    </source>
</evidence>
<keyword evidence="1 4" id="KW-0808">Transferase</keyword>
<dbReference type="GO" id="GO:0016746">
    <property type="term" value="F:acyltransferase activity"/>
    <property type="evidence" value="ECO:0007669"/>
    <property type="project" value="UniProtKB-KW"/>
</dbReference>
<evidence type="ECO:0000256" key="1">
    <source>
        <dbReference type="ARBA" id="ARBA00022679"/>
    </source>
</evidence>
<dbReference type="EMBL" id="JBGCUO010000001">
    <property type="protein sequence ID" value="MEY1662177.1"/>
    <property type="molecule type" value="Genomic_DNA"/>
</dbReference>
<reference evidence="4 5" key="1">
    <citation type="submission" date="2024-07" db="EMBL/GenBank/DDBJ databases">
        <authorList>
            <person name="Ren Q."/>
        </authorList>
    </citation>
    <scope>NUCLEOTIDE SEQUENCE [LARGE SCALE GENOMIC DNA]</scope>
    <source>
        <strain evidence="4 5">REN37</strain>
    </source>
</reference>
<protein>
    <submittedName>
        <fullName evidence="4">GNAT family N-acetyltransferase</fullName>
        <ecNumber evidence="4">2.3.1.-</ecNumber>
    </submittedName>
</protein>
<dbReference type="RefSeq" id="WP_369455418.1">
    <property type="nucleotide sequence ID" value="NZ_JBGCUO010000001.1"/>
</dbReference>
<name>A0ABV4AH79_9GAMM</name>
<dbReference type="PANTHER" id="PTHR43800">
    <property type="entry name" value="PEPTIDYL-LYSINE N-ACETYLTRANSFERASE YJAB"/>
    <property type="match status" value="1"/>
</dbReference>
<comment type="caution">
    <text evidence="4">The sequence shown here is derived from an EMBL/GenBank/DDBJ whole genome shotgun (WGS) entry which is preliminary data.</text>
</comment>
<keyword evidence="2 4" id="KW-0012">Acyltransferase</keyword>
<dbReference type="EC" id="2.3.1.-" evidence="4"/>
<sequence>MNALVRRGVAADIPLLQQIECSAAQRFAQLPGLGWLADGEPYDADQHQRLMALGTHWVVEHQGQPVGFLAAERFGTDLHVWELDVALPHQGRGRGRALLSAAQQYAAASGVQRLTLTTFREVPWNAPFYRRFGFREWAAAEWPPRLQQVMARERALGLTPEERCVMQCPVTPAE</sequence>